<proteinExistence type="inferred from homology"/>
<evidence type="ECO:0000256" key="4">
    <source>
        <dbReference type="ARBA" id="ARBA00022692"/>
    </source>
</evidence>
<dbReference type="GO" id="GO:0005548">
    <property type="term" value="F:phospholipid transporter activity"/>
    <property type="evidence" value="ECO:0007669"/>
    <property type="project" value="TreeGrafter"/>
</dbReference>
<keyword evidence="6 7" id="KW-0472">Membrane</keyword>
<evidence type="ECO:0000256" key="1">
    <source>
        <dbReference type="ARBA" id="ARBA00004141"/>
    </source>
</evidence>
<keyword evidence="4 7" id="KW-0812">Transmembrane</keyword>
<dbReference type="InterPro" id="IPR030802">
    <property type="entry name" value="Permease_MalE"/>
</dbReference>
<evidence type="ECO:0000313" key="9">
    <source>
        <dbReference type="Proteomes" id="UP000054976"/>
    </source>
</evidence>
<dbReference type="InterPro" id="IPR003453">
    <property type="entry name" value="ABC_MlaE_roteobac"/>
</dbReference>
<evidence type="ECO:0000256" key="7">
    <source>
        <dbReference type="RuleBase" id="RU362044"/>
    </source>
</evidence>
<protein>
    <submittedName>
        <fullName evidence="8">Phospholipid/cholesterol/gamma-HCH transport system permease protein</fullName>
    </submittedName>
</protein>
<evidence type="ECO:0000256" key="3">
    <source>
        <dbReference type="ARBA" id="ARBA00022448"/>
    </source>
</evidence>
<name>A0A0U9HW60_9BACT</name>
<dbReference type="AlphaFoldDB" id="A0A0U9HW60"/>
<feature type="transmembrane region" description="Helical" evidence="7">
    <location>
        <begin position="12"/>
        <end position="34"/>
    </location>
</feature>
<evidence type="ECO:0000256" key="6">
    <source>
        <dbReference type="ARBA" id="ARBA00023136"/>
    </source>
</evidence>
<comment type="subcellular location">
    <subcellularLocation>
        <location evidence="1">Membrane</location>
        <topology evidence="1">Multi-pass membrane protein</topology>
    </subcellularLocation>
</comment>
<dbReference type="PANTHER" id="PTHR30188">
    <property type="entry name" value="ABC TRANSPORTER PERMEASE PROTEIN-RELATED"/>
    <property type="match status" value="1"/>
</dbReference>
<dbReference type="Proteomes" id="UP000054976">
    <property type="component" value="Unassembled WGS sequence"/>
</dbReference>
<feature type="transmembrane region" description="Helical" evidence="7">
    <location>
        <begin position="236"/>
        <end position="255"/>
    </location>
</feature>
<dbReference type="EMBL" id="BCNO01000001">
    <property type="protein sequence ID" value="GAQ94973.1"/>
    <property type="molecule type" value="Genomic_DNA"/>
</dbReference>
<comment type="caution">
    <text evidence="8">The sequence shown here is derived from an EMBL/GenBank/DDBJ whole genome shotgun (WGS) entry which is preliminary data.</text>
</comment>
<dbReference type="RefSeq" id="WP_059176378.1">
    <property type="nucleotide sequence ID" value="NZ_BCNO01000001.1"/>
</dbReference>
<sequence length="256" mass="28006">MVSLIKFVGRYTIALLIFLGRMFIFLIDSIYHIFTPPLKLKNFLRQVRFFGNKSMIVVIFTGAFSGMVLALQGYYALNKFGAEALLGPVVALSLIRELGPVLCALMVTGRAGSAVTAEIGIMRITEQIDALTVMAVNPMKYVVVPNILAGIVTFPLLTAIFDVVGIYGGYLVSVHALGLSEGTYFSQMELYVDMEDIRIGLYKSLSFGLLVTWICTFMGYNAGYGARGVSRATTNAVVLSSVVILLWDYMLGAFLL</sequence>
<feature type="transmembrane region" description="Helical" evidence="7">
    <location>
        <begin position="141"/>
        <end position="161"/>
    </location>
</feature>
<dbReference type="PANTHER" id="PTHR30188:SF4">
    <property type="entry name" value="PROTEIN TRIGALACTOSYLDIACYLGLYCEROL 1, CHLOROPLASTIC"/>
    <property type="match status" value="1"/>
</dbReference>
<keyword evidence="3" id="KW-0813">Transport</keyword>
<evidence type="ECO:0000256" key="2">
    <source>
        <dbReference type="ARBA" id="ARBA00007556"/>
    </source>
</evidence>
<keyword evidence="9" id="KW-1185">Reference proteome</keyword>
<evidence type="ECO:0000256" key="5">
    <source>
        <dbReference type="ARBA" id="ARBA00022989"/>
    </source>
</evidence>
<feature type="transmembrane region" description="Helical" evidence="7">
    <location>
        <begin position="205"/>
        <end position="224"/>
    </location>
</feature>
<keyword evidence="5 7" id="KW-1133">Transmembrane helix</keyword>
<dbReference type="OrthoDB" id="9806241at2"/>
<evidence type="ECO:0000313" key="8">
    <source>
        <dbReference type="EMBL" id="GAQ94973.1"/>
    </source>
</evidence>
<feature type="transmembrane region" description="Helical" evidence="7">
    <location>
        <begin position="55"/>
        <end position="77"/>
    </location>
</feature>
<dbReference type="Pfam" id="PF02405">
    <property type="entry name" value="MlaE"/>
    <property type="match status" value="1"/>
</dbReference>
<organism evidence="8 9">
    <name type="scientific">Thermodesulfovibrio aggregans</name>
    <dbReference type="NCBI Taxonomy" id="86166"/>
    <lineage>
        <taxon>Bacteria</taxon>
        <taxon>Pseudomonadati</taxon>
        <taxon>Nitrospirota</taxon>
        <taxon>Thermodesulfovibrionia</taxon>
        <taxon>Thermodesulfovibrionales</taxon>
        <taxon>Thermodesulfovibrionaceae</taxon>
        <taxon>Thermodesulfovibrio</taxon>
    </lineage>
</organism>
<reference evidence="9" key="1">
    <citation type="submission" date="2016-01" db="EMBL/GenBank/DDBJ databases">
        <title>Draft genome sequence of Thermodesulfovibrio aggregans strain TGE-P1.</title>
        <authorList>
            <person name="Sekiguchi Y."/>
            <person name="Ohashi A."/>
            <person name="Matsuura N."/>
            <person name="Tourlousse M.D."/>
        </authorList>
    </citation>
    <scope>NUCLEOTIDE SEQUENCE [LARGE SCALE GENOMIC DNA]</scope>
    <source>
        <strain evidence="9">TGE-P1</strain>
    </source>
</reference>
<gene>
    <name evidence="8" type="ORF">TAGGR_11172</name>
</gene>
<accession>A0A0U9HW60</accession>
<dbReference type="NCBIfam" id="TIGR00056">
    <property type="entry name" value="MlaE family lipid ABC transporter permease subunit"/>
    <property type="match status" value="1"/>
</dbReference>
<comment type="similarity">
    <text evidence="2 7">Belongs to the MlaE permease family.</text>
</comment>
<dbReference type="STRING" id="86166.TAGGR_11172"/>
<dbReference type="GO" id="GO:0043190">
    <property type="term" value="C:ATP-binding cassette (ABC) transporter complex"/>
    <property type="evidence" value="ECO:0007669"/>
    <property type="project" value="InterPro"/>
</dbReference>